<gene>
    <name evidence="2" type="ORF">GCM10023320_11730</name>
</gene>
<name>A0ABP9NEJ6_9PSEU</name>
<accession>A0ABP9NEJ6</accession>
<protein>
    <submittedName>
        <fullName evidence="2">Uncharacterized protein</fullName>
    </submittedName>
</protein>
<dbReference type="Proteomes" id="UP001500804">
    <property type="component" value="Unassembled WGS sequence"/>
</dbReference>
<feature type="region of interest" description="Disordered" evidence="1">
    <location>
        <begin position="16"/>
        <end position="42"/>
    </location>
</feature>
<comment type="caution">
    <text evidence="2">The sequence shown here is derived from an EMBL/GenBank/DDBJ whole genome shotgun (WGS) entry which is preliminary data.</text>
</comment>
<keyword evidence="3" id="KW-1185">Reference proteome</keyword>
<proteinExistence type="predicted"/>
<reference evidence="3" key="1">
    <citation type="journal article" date="2019" name="Int. J. Syst. Evol. Microbiol.">
        <title>The Global Catalogue of Microorganisms (GCM) 10K type strain sequencing project: providing services to taxonomists for standard genome sequencing and annotation.</title>
        <authorList>
            <consortium name="The Broad Institute Genomics Platform"/>
            <consortium name="The Broad Institute Genome Sequencing Center for Infectious Disease"/>
            <person name="Wu L."/>
            <person name="Ma J."/>
        </authorList>
    </citation>
    <scope>NUCLEOTIDE SEQUENCE [LARGE SCALE GENOMIC DNA]</scope>
    <source>
        <strain evidence="3">JCM 18302</strain>
    </source>
</reference>
<sequence length="92" mass="9781">MRSAWSWAVEIRGGLSTRDTSSRGHGSSAWLDRAGHDRPAADPPALRFGITTETYDNGSYIVALMRAGAAVLALFPQSGGTPPSTERGHVEL</sequence>
<evidence type="ECO:0000256" key="1">
    <source>
        <dbReference type="SAM" id="MobiDB-lite"/>
    </source>
</evidence>
<evidence type="ECO:0000313" key="3">
    <source>
        <dbReference type="Proteomes" id="UP001500804"/>
    </source>
</evidence>
<organism evidence="2 3">
    <name type="scientific">Pseudonocardia adelaidensis</name>
    <dbReference type="NCBI Taxonomy" id="648754"/>
    <lineage>
        <taxon>Bacteria</taxon>
        <taxon>Bacillati</taxon>
        <taxon>Actinomycetota</taxon>
        <taxon>Actinomycetes</taxon>
        <taxon>Pseudonocardiales</taxon>
        <taxon>Pseudonocardiaceae</taxon>
        <taxon>Pseudonocardia</taxon>
    </lineage>
</organism>
<evidence type="ECO:0000313" key="2">
    <source>
        <dbReference type="EMBL" id="GAA5114485.1"/>
    </source>
</evidence>
<dbReference type="EMBL" id="BAABJO010000004">
    <property type="protein sequence ID" value="GAA5114485.1"/>
    <property type="molecule type" value="Genomic_DNA"/>
</dbReference>